<feature type="transmembrane region" description="Helical" evidence="8">
    <location>
        <begin position="6"/>
        <end position="24"/>
    </location>
</feature>
<feature type="transmembrane region" description="Helical" evidence="8">
    <location>
        <begin position="45"/>
        <end position="63"/>
    </location>
</feature>
<gene>
    <name evidence="9" type="ORF">S03H2_15872</name>
</gene>
<dbReference type="AlphaFoldDB" id="X1FVD4"/>
<evidence type="ECO:0000256" key="5">
    <source>
        <dbReference type="ARBA" id="ARBA00022692"/>
    </source>
</evidence>
<keyword evidence="3" id="KW-0813">Transport</keyword>
<feature type="non-terminal residue" evidence="9">
    <location>
        <position position="1"/>
    </location>
</feature>
<dbReference type="PANTHER" id="PTHR21716:SF53">
    <property type="entry name" value="PERMEASE PERM-RELATED"/>
    <property type="match status" value="1"/>
</dbReference>
<evidence type="ECO:0000256" key="8">
    <source>
        <dbReference type="SAM" id="Phobius"/>
    </source>
</evidence>
<evidence type="ECO:0000256" key="1">
    <source>
        <dbReference type="ARBA" id="ARBA00004651"/>
    </source>
</evidence>
<evidence type="ECO:0000256" key="2">
    <source>
        <dbReference type="ARBA" id="ARBA00009773"/>
    </source>
</evidence>
<keyword evidence="6 8" id="KW-1133">Transmembrane helix</keyword>
<organism evidence="9">
    <name type="scientific">marine sediment metagenome</name>
    <dbReference type="NCBI Taxonomy" id="412755"/>
    <lineage>
        <taxon>unclassified sequences</taxon>
        <taxon>metagenomes</taxon>
        <taxon>ecological metagenomes</taxon>
    </lineage>
</organism>
<keyword evidence="4" id="KW-1003">Cell membrane</keyword>
<feature type="transmembrane region" description="Helical" evidence="8">
    <location>
        <begin position="191"/>
        <end position="208"/>
    </location>
</feature>
<feature type="transmembrane region" description="Helical" evidence="8">
    <location>
        <begin position="282"/>
        <end position="311"/>
    </location>
</feature>
<comment type="caution">
    <text evidence="9">The sequence shown here is derived from an EMBL/GenBank/DDBJ whole genome shotgun (WGS) entry which is preliminary data.</text>
</comment>
<evidence type="ECO:0000256" key="3">
    <source>
        <dbReference type="ARBA" id="ARBA00022448"/>
    </source>
</evidence>
<accession>X1FVD4</accession>
<name>X1FVD4_9ZZZZ</name>
<comment type="subcellular location">
    <subcellularLocation>
        <location evidence="1">Cell membrane</location>
        <topology evidence="1">Multi-pass membrane protein</topology>
    </subcellularLocation>
</comment>
<feature type="transmembrane region" description="Helical" evidence="8">
    <location>
        <begin position="129"/>
        <end position="150"/>
    </location>
</feature>
<sequence length="333" mass="36154">LRTRDIIIMVILAVALAYFLKPVIDLLEKIPSPFGERGRRILTTIVAMAGTVGLMVVLIMVIIKPLSAEFLNLVELNREWAEQVPDKFEEFQERYEHLISPEALDTINEKLGEWGAAILEWHAEMLKGVVLSGRYLIGLVLIPILAFYFLTDSRSLREGSARLIPAEARDTYHAMLSDMDEVMDNYIRTQLMIALGTGIATALTLYLAGVRVYLTFGIMAGVFNLVLIVGPIVAGIPICGITLLQSGWIAMLVVLGVFLLIQAVGGQVIAPKLLSGGAKLHPVVIIISLLIGAELFGVIGLFIAVPVVAALRVGVLHYRAYVGAEGSPADGND</sequence>
<protein>
    <recommendedName>
        <fullName evidence="10">AI-2E family transporter</fullName>
    </recommendedName>
</protein>
<proteinExistence type="inferred from homology"/>
<evidence type="ECO:0008006" key="10">
    <source>
        <dbReference type="Google" id="ProtNLM"/>
    </source>
</evidence>
<dbReference type="EMBL" id="BARU01008076">
    <property type="protein sequence ID" value="GAH36480.1"/>
    <property type="molecule type" value="Genomic_DNA"/>
</dbReference>
<dbReference type="PANTHER" id="PTHR21716">
    <property type="entry name" value="TRANSMEMBRANE PROTEIN"/>
    <property type="match status" value="1"/>
</dbReference>
<evidence type="ECO:0000256" key="4">
    <source>
        <dbReference type="ARBA" id="ARBA00022475"/>
    </source>
</evidence>
<evidence type="ECO:0000256" key="6">
    <source>
        <dbReference type="ARBA" id="ARBA00022989"/>
    </source>
</evidence>
<dbReference type="InterPro" id="IPR002549">
    <property type="entry name" value="AI-2E-like"/>
</dbReference>
<feature type="transmembrane region" description="Helical" evidence="8">
    <location>
        <begin position="214"/>
        <end position="236"/>
    </location>
</feature>
<feature type="transmembrane region" description="Helical" evidence="8">
    <location>
        <begin position="248"/>
        <end position="270"/>
    </location>
</feature>
<dbReference type="Pfam" id="PF01594">
    <property type="entry name" value="AI-2E_transport"/>
    <property type="match status" value="1"/>
</dbReference>
<keyword evidence="5 8" id="KW-0812">Transmembrane</keyword>
<dbReference type="GO" id="GO:0055085">
    <property type="term" value="P:transmembrane transport"/>
    <property type="evidence" value="ECO:0007669"/>
    <property type="project" value="TreeGrafter"/>
</dbReference>
<dbReference type="GO" id="GO:0005886">
    <property type="term" value="C:plasma membrane"/>
    <property type="evidence" value="ECO:0007669"/>
    <property type="project" value="UniProtKB-SubCell"/>
</dbReference>
<keyword evidence="7 8" id="KW-0472">Membrane</keyword>
<comment type="similarity">
    <text evidence="2">Belongs to the autoinducer-2 exporter (AI-2E) (TC 2.A.86) family.</text>
</comment>
<evidence type="ECO:0000313" key="9">
    <source>
        <dbReference type="EMBL" id="GAH36480.1"/>
    </source>
</evidence>
<evidence type="ECO:0000256" key="7">
    <source>
        <dbReference type="ARBA" id="ARBA00023136"/>
    </source>
</evidence>
<reference evidence="9" key="1">
    <citation type="journal article" date="2014" name="Front. Microbiol.">
        <title>High frequency of phylogenetically diverse reductive dehalogenase-homologous genes in deep subseafloor sedimentary metagenomes.</title>
        <authorList>
            <person name="Kawai M."/>
            <person name="Futagami T."/>
            <person name="Toyoda A."/>
            <person name="Takaki Y."/>
            <person name="Nishi S."/>
            <person name="Hori S."/>
            <person name="Arai W."/>
            <person name="Tsubouchi T."/>
            <person name="Morono Y."/>
            <person name="Uchiyama I."/>
            <person name="Ito T."/>
            <person name="Fujiyama A."/>
            <person name="Inagaki F."/>
            <person name="Takami H."/>
        </authorList>
    </citation>
    <scope>NUCLEOTIDE SEQUENCE</scope>
    <source>
        <strain evidence="9">Expedition CK06-06</strain>
    </source>
</reference>